<name>A0A392S7N5_9FABA</name>
<organism evidence="2 3">
    <name type="scientific">Trifolium medium</name>
    <dbReference type="NCBI Taxonomy" id="97028"/>
    <lineage>
        <taxon>Eukaryota</taxon>
        <taxon>Viridiplantae</taxon>
        <taxon>Streptophyta</taxon>
        <taxon>Embryophyta</taxon>
        <taxon>Tracheophyta</taxon>
        <taxon>Spermatophyta</taxon>
        <taxon>Magnoliopsida</taxon>
        <taxon>eudicotyledons</taxon>
        <taxon>Gunneridae</taxon>
        <taxon>Pentapetalae</taxon>
        <taxon>rosids</taxon>
        <taxon>fabids</taxon>
        <taxon>Fabales</taxon>
        <taxon>Fabaceae</taxon>
        <taxon>Papilionoideae</taxon>
        <taxon>50 kb inversion clade</taxon>
        <taxon>NPAAA clade</taxon>
        <taxon>Hologalegina</taxon>
        <taxon>IRL clade</taxon>
        <taxon>Trifolieae</taxon>
        <taxon>Trifolium</taxon>
    </lineage>
</organism>
<dbReference type="GO" id="GO:0016301">
    <property type="term" value="F:kinase activity"/>
    <property type="evidence" value="ECO:0007669"/>
    <property type="project" value="UniProtKB-KW"/>
</dbReference>
<feature type="domain" description="Retrotransposon Copia-like N-terminal" evidence="1">
    <location>
        <begin position="18"/>
        <end position="64"/>
    </location>
</feature>
<dbReference type="Pfam" id="PF14244">
    <property type="entry name" value="Retrotran_gag_3"/>
    <property type="match status" value="1"/>
</dbReference>
<dbReference type="PANTHER" id="PTHR37610:SF97">
    <property type="entry name" value="RETROTRANSPOSON GAG DOMAIN-CONTAINING PROTEIN"/>
    <property type="match status" value="1"/>
</dbReference>
<keyword evidence="2" id="KW-0808">Transferase</keyword>
<accession>A0A392S7N5</accession>
<sequence>MDLNQNLDQQANPFFITNQDNPGIVLVSHPLLGESNYSTWRRAMMIALNAKNKFGFVDGSIPPPQIGEPLHQAWFRNNSIVSS</sequence>
<feature type="non-terminal residue" evidence="2">
    <location>
        <position position="83"/>
    </location>
</feature>
<comment type="caution">
    <text evidence="2">The sequence shown here is derived from an EMBL/GenBank/DDBJ whole genome shotgun (WGS) entry which is preliminary data.</text>
</comment>
<dbReference type="InterPro" id="IPR029472">
    <property type="entry name" value="Copia-like_N"/>
</dbReference>
<evidence type="ECO:0000313" key="3">
    <source>
        <dbReference type="Proteomes" id="UP000265520"/>
    </source>
</evidence>
<dbReference type="AlphaFoldDB" id="A0A392S7N5"/>
<keyword evidence="2" id="KW-0675">Receptor</keyword>
<keyword evidence="3" id="KW-1185">Reference proteome</keyword>
<dbReference type="EMBL" id="LXQA010337127">
    <property type="protein sequence ID" value="MCI44911.1"/>
    <property type="molecule type" value="Genomic_DNA"/>
</dbReference>
<protein>
    <submittedName>
        <fullName evidence="2">Receptor-like serine/threonine kinase</fullName>
    </submittedName>
</protein>
<proteinExistence type="predicted"/>
<evidence type="ECO:0000313" key="2">
    <source>
        <dbReference type="EMBL" id="MCI44911.1"/>
    </source>
</evidence>
<evidence type="ECO:0000259" key="1">
    <source>
        <dbReference type="Pfam" id="PF14244"/>
    </source>
</evidence>
<dbReference type="Proteomes" id="UP000265520">
    <property type="component" value="Unassembled WGS sequence"/>
</dbReference>
<dbReference type="PANTHER" id="PTHR37610">
    <property type="entry name" value="CCHC-TYPE DOMAIN-CONTAINING PROTEIN"/>
    <property type="match status" value="1"/>
</dbReference>
<keyword evidence="2" id="KW-0418">Kinase</keyword>
<reference evidence="2 3" key="1">
    <citation type="journal article" date="2018" name="Front. Plant Sci.">
        <title>Red Clover (Trifolium pratense) and Zigzag Clover (T. medium) - A Picture of Genomic Similarities and Differences.</title>
        <authorList>
            <person name="Dluhosova J."/>
            <person name="Istvanek J."/>
            <person name="Nedelnik J."/>
            <person name="Repkova J."/>
        </authorList>
    </citation>
    <scope>NUCLEOTIDE SEQUENCE [LARGE SCALE GENOMIC DNA]</scope>
    <source>
        <strain evidence="3">cv. 10/8</strain>
        <tissue evidence="2">Leaf</tissue>
    </source>
</reference>